<keyword evidence="2" id="KW-1185">Reference proteome</keyword>
<protein>
    <submittedName>
        <fullName evidence="1">Uncharacterized protein</fullName>
    </submittedName>
</protein>
<accession>A0ABV9JJ43</accession>
<gene>
    <name evidence="1" type="ORF">ACFO3I_04020</name>
</gene>
<dbReference type="RefSeq" id="WP_377331958.1">
    <property type="nucleotide sequence ID" value="NZ_JBHSGB010000004.1"/>
</dbReference>
<comment type="caution">
    <text evidence="1">The sequence shown here is derived from an EMBL/GenBank/DDBJ whole genome shotgun (WGS) entry which is preliminary data.</text>
</comment>
<evidence type="ECO:0000313" key="1">
    <source>
        <dbReference type="EMBL" id="MFC4654189.1"/>
    </source>
</evidence>
<organism evidence="1 2">
    <name type="scientific">Rheinheimera marina</name>
    <dbReference type="NCBI Taxonomy" id="1774958"/>
    <lineage>
        <taxon>Bacteria</taxon>
        <taxon>Pseudomonadati</taxon>
        <taxon>Pseudomonadota</taxon>
        <taxon>Gammaproteobacteria</taxon>
        <taxon>Chromatiales</taxon>
        <taxon>Chromatiaceae</taxon>
        <taxon>Rheinheimera</taxon>
    </lineage>
</organism>
<dbReference type="Proteomes" id="UP001595962">
    <property type="component" value="Unassembled WGS sequence"/>
</dbReference>
<sequence length="290" mass="32059">MKINGTADYLRNQYALSTKPTAAASSETEHQSEPIISGTSFSGKGLMLSRLFGSEQAEPKVQTQLDKNAMAMPAVNFLTTADRDMLADLYQHAAQQQVDLQYVDDLAFDLGRYRMLHQVAGNLSNGTMFDASGRQQSFHFTADDSASAQRILDSSAMAGSVFDAGFLRFELDPGFSFNHRGNFQFLEQVLATFGADPEGRSFDPQFRTYQSQGKHNFVVEVSEEVHAAKASPDFINVDGVFQITEQGRNNGFQMIRGEPVQIKMPANTAVNELINQLLDTGQNHKNKDSH</sequence>
<evidence type="ECO:0000313" key="2">
    <source>
        <dbReference type="Proteomes" id="UP001595962"/>
    </source>
</evidence>
<dbReference type="EMBL" id="JBHSGB010000004">
    <property type="protein sequence ID" value="MFC4654189.1"/>
    <property type="molecule type" value="Genomic_DNA"/>
</dbReference>
<name>A0ABV9JJ43_9GAMM</name>
<reference evidence="2" key="1">
    <citation type="journal article" date="2019" name="Int. J. Syst. Evol. Microbiol.">
        <title>The Global Catalogue of Microorganisms (GCM) 10K type strain sequencing project: providing services to taxonomists for standard genome sequencing and annotation.</title>
        <authorList>
            <consortium name="The Broad Institute Genomics Platform"/>
            <consortium name="The Broad Institute Genome Sequencing Center for Infectious Disease"/>
            <person name="Wu L."/>
            <person name="Ma J."/>
        </authorList>
    </citation>
    <scope>NUCLEOTIDE SEQUENCE [LARGE SCALE GENOMIC DNA]</scope>
    <source>
        <strain evidence="2">DT28</strain>
    </source>
</reference>
<proteinExistence type="predicted"/>